<organism evidence="2 3">
    <name type="scientific">Eiseniibacteriota bacterium</name>
    <dbReference type="NCBI Taxonomy" id="2212470"/>
    <lineage>
        <taxon>Bacteria</taxon>
        <taxon>Candidatus Eiseniibacteriota</taxon>
    </lineage>
</organism>
<dbReference type="SUPFAM" id="SSF55729">
    <property type="entry name" value="Acyl-CoA N-acyltransferases (Nat)"/>
    <property type="match status" value="1"/>
</dbReference>
<sequence length="171" mass="19239">MPFDLQPTLVGTLVNVRPLRADDLSDLFAVASDPLIWEQHPVKTRSEVEGFKEFFQESLDSGGALLVTDAETGDVIGSSRFHGYDEAKSEIEIGWTFLARSHWGGPHNQDLKKIMMEHAFKFVDSILFLVGPENERSIRAVEKIGGVMETPRNIHPVVFRVRAGDYLEKRS</sequence>
<dbReference type="InterPro" id="IPR000182">
    <property type="entry name" value="GNAT_dom"/>
</dbReference>
<name>A0A7Y2ECW0_UNCEI</name>
<feature type="domain" description="N-acetyltransferase" evidence="1">
    <location>
        <begin position="14"/>
        <end position="168"/>
    </location>
</feature>
<accession>A0A7Y2ECW0</accession>
<dbReference type="PANTHER" id="PTHR43610">
    <property type="entry name" value="BLL6696 PROTEIN"/>
    <property type="match status" value="1"/>
</dbReference>
<evidence type="ECO:0000259" key="1">
    <source>
        <dbReference type="PROSITE" id="PS51186"/>
    </source>
</evidence>
<dbReference type="Proteomes" id="UP000547674">
    <property type="component" value="Unassembled WGS sequence"/>
</dbReference>
<proteinExistence type="predicted"/>
<dbReference type="InterPro" id="IPR016181">
    <property type="entry name" value="Acyl_CoA_acyltransferase"/>
</dbReference>
<dbReference type="AlphaFoldDB" id="A0A7Y2ECW0"/>
<keyword evidence="2" id="KW-0808">Transferase</keyword>
<reference evidence="2 3" key="1">
    <citation type="submission" date="2020-03" db="EMBL/GenBank/DDBJ databases">
        <title>Metabolic flexibility allows generalist bacteria to become dominant in a frequently disturbed ecosystem.</title>
        <authorList>
            <person name="Chen Y.-J."/>
            <person name="Leung P.M."/>
            <person name="Bay S.K."/>
            <person name="Hugenholtz P."/>
            <person name="Kessler A.J."/>
            <person name="Shelley G."/>
            <person name="Waite D.W."/>
            <person name="Cook P.L."/>
            <person name="Greening C."/>
        </authorList>
    </citation>
    <scope>NUCLEOTIDE SEQUENCE [LARGE SCALE GENOMIC DNA]</scope>
    <source>
        <strain evidence="2">SS_bin_28</strain>
    </source>
</reference>
<protein>
    <submittedName>
        <fullName evidence="2">GNAT family N-acetyltransferase</fullName>
    </submittedName>
</protein>
<evidence type="ECO:0000313" key="2">
    <source>
        <dbReference type="EMBL" id="NNF07524.1"/>
    </source>
</evidence>
<comment type="caution">
    <text evidence="2">The sequence shown here is derived from an EMBL/GenBank/DDBJ whole genome shotgun (WGS) entry which is preliminary data.</text>
</comment>
<dbReference type="Gene3D" id="3.40.630.30">
    <property type="match status" value="1"/>
</dbReference>
<dbReference type="PROSITE" id="PS51186">
    <property type="entry name" value="GNAT"/>
    <property type="match status" value="1"/>
</dbReference>
<evidence type="ECO:0000313" key="3">
    <source>
        <dbReference type="Proteomes" id="UP000547674"/>
    </source>
</evidence>
<dbReference type="Pfam" id="PF13302">
    <property type="entry name" value="Acetyltransf_3"/>
    <property type="match status" value="1"/>
</dbReference>
<dbReference type="PANTHER" id="PTHR43610:SF1">
    <property type="entry name" value="N-ACETYLTRANSFERASE DOMAIN-CONTAINING PROTEIN"/>
    <property type="match status" value="1"/>
</dbReference>
<gene>
    <name evidence="2" type="ORF">HKN21_12250</name>
</gene>
<dbReference type="EMBL" id="JABDJR010000492">
    <property type="protein sequence ID" value="NNF07524.1"/>
    <property type="molecule type" value="Genomic_DNA"/>
</dbReference>
<dbReference type="GO" id="GO:0016747">
    <property type="term" value="F:acyltransferase activity, transferring groups other than amino-acyl groups"/>
    <property type="evidence" value="ECO:0007669"/>
    <property type="project" value="InterPro"/>
</dbReference>